<dbReference type="AlphaFoldDB" id="A0A314KJE9"/>
<feature type="region of interest" description="Disordered" evidence="1">
    <location>
        <begin position="129"/>
        <end position="148"/>
    </location>
</feature>
<evidence type="ECO:0000313" key="3">
    <source>
        <dbReference type="Proteomes" id="UP000187609"/>
    </source>
</evidence>
<name>A0A314KJE9_NICAT</name>
<dbReference type="KEGG" id="nau:109211306"/>
<dbReference type="PANTHER" id="PTHR36038:SF3">
    <property type="entry name" value="OVATE FAMILY PROTEIN"/>
    <property type="match status" value="1"/>
</dbReference>
<proteinExistence type="predicted"/>
<comment type="caution">
    <text evidence="2">The sequence shown here is derived from an EMBL/GenBank/DDBJ whole genome shotgun (WGS) entry which is preliminary data.</text>
</comment>
<evidence type="ECO:0000256" key="1">
    <source>
        <dbReference type="SAM" id="MobiDB-lite"/>
    </source>
</evidence>
<reference evidence="2" key="1">
    <citation type="submission" date="2016-11" db="EMBL/GenBank/DDBJ databases">
        <title>The genome of Nicotiana attenuata.</title>
        <authorList>
            <person name="Xu S."/>
            <person name="Brockmoeller T."/>
            <person name="Gaquerel E."/>
            <person name="Navarro A."/>
            <person name="Kuhl H."/>
            <person name="Gase K."/>
            <person name="Ling Z."/>
            <person name="Zhou W."/>
            <person name="Kreitzer C."/>
            <person name="Stanke M."/>
            <person name="Tang H."/>
            <person name="Lyons E."/>
            <person name="Pandey P."/>
            <person name="Pandey S.P."/>
            <person name="Timmermann B."/>
            <person name="Baldwin I.T."/>
        </authorList>
    </citation>
    <scope>NUCLEOTIDE SEQUENCE [LARGE SCALE GENOMIC DNA]</scope>
    <source>
        <strain evidence="2">UT</strain>
    </source>
</reference>
<gene>
    <name evidence="2" type="ORF">A4A49_20613</name>
</gene>
<dbReference type="Gramene" id="OIT29475">
    <property type="protein sequence ID" value="OIT29475"/>
    <property type="gene ID" value="A4A49_20613"/>
</dbReference>
<evidence type="ECO:0000313" key="2">
    <source>
        <dbReference type="EMBL" id="OIT29475.1"/>
    </source>
</evidence>
<sequence length="273" mass="30765">MQILQWLFKNANETNSNITSSKKEAINDQEVKSKEIVQCGISPKKRRAGKLARSSCKIFNVLNILRRRDIAADYFVSTINLKRLGSTSRRKQRFVHCIKMKKQSLSRGLSFHRKADSAKVLPVTEAVVTHRNGKEQSPSAEKKEKAKGDKIKTISKMKELIRWAAAAKSEKGGKYFGRKVLQLRDRSVLKAVPDNDQLSNDSPKISFRWDVESCSTISSAISVSSLTKNEHSINKPRLNSTLVHIDQCPAAARKGNWVTTDSEFVVLELELEL</sequence>
<keyword evidence="3" id="KW-1185">Reference proteome</keyword>
<accession>A0A314KJE9</accession>
<dbReference type="EMBL" id="MJEQ01001775">
    <property type="protein sequence ID" value="OIT29475.1"/>
    <property type="molecule type" value="Genomic_DNA"/>
</dbReference>
<dbReference type="Proteomes" id="UP000187609">
    <property type="component" value="Unassembled WGS sequence"/>
</dbReference>
<organism evidence="2 3">
    <name type="scientific">Nicotiana attenuata</name>
    <name type="common">Coyote tobacco</name>
    <dbReference type="NCBI Taxonomy" id="49451"/>
    <lineage>
        <taxon>Eukaryota</taxon>
        <taxon>Viridiplantae</taxon>
        <taxon>Streptophyta</taxon>
        <taxon>Embryophyta</taxon>
        <taxon>Tracheophyta</taxon>
        <taxon>Spermatophyta</taxon>
        <taxon>Magnoliopsida</taxon>
        <taxon>eudicotyledons</taxon>
        <taxon>Gunneridae</taxon>
        <taxon>Pentapetalae</taxon>
        <taxon>asterids</taxon>
        <taxon>lamiids</taxon>
        <taxon>Solanales</taxon>
        <taxon>Solanaceae</taxon>
        <taxon>Nicotianoideae</taxon>
        <taxon>Nicotianeae</taxon>
        <taxon>Nicotiana</taxon>
    </lineage>
</organism>
<protein>
    <submittedName>
        <fullName evidence="2">Uncharacterized protein</fullName>
    </submittedName>
</protein>
<dbReference type="PANTHER" id="PTHR36038">
    <property type="entry name" value="OS06G0102750 PROTEIN"/>
    <property type="match status" value="1"/>
</dbReference>
<dbReference type="OrthoDB" id="1889663at2759"/>